<comment type="subcellular location">
    <subcellularLocation>
        <location evidence="1">Cytoplasm</location>
    </subcellularLocation>
</comment>
<evidence type="ECO:0000256" key="5">
    <source>
        <dbReference type="ARBA" id="ARBA00022801"/>
    </source>
</evidence>
<feature type="domain" description="DNA2/NAM7 helicase helicase" evidence="8">
    <location>
        <begin position="518"/>
        <end position="621"/>
    </location>
</feature>
<keyword evidence="7" id="KW-0067">ATP-binding</keyword>
<name>A0AAQ4D8Z5_AMBAM</name>
<evidence type="ECO:0008006" key="13">
    <source>
        <dbReference type="Google" id="ProtNLM"/>
    </source>
</evidence>
<evidence type="ECO:0000256" key="6">
    <source>
        <dbReference type="ARBA" id="ARBA00022806"/>
    </source>
</evidence>
<organism evidence="11 12">
    <name type="scientific">Amblyomma americanum</name>
    <name type="common">Lone star tick</name>
    <dbReference type="NCBI Taxonomy" id="6943"/>
    <lineage>
        <taxon>Eukaryota</taxon>
        <taxon>Metazoa</taxon>
        <taxon>Ecdysozoa</taxon>
        <taxon>Arthropoda</taxon>
        <taxon>Chelicerata</taxon>
        <taxon>Arachnida</taxon>
        <taxon>Acari</taxon>
        <taxon>Parasitiformes</taxon>
        <taxon>Ixodida</taxon>
        <taxon>Ixodoidea</taxon>
        <taxon>Ixodidae</taxon>
        <taxon>Amblyomminae</taxon>
        <taxon>Amblyomma</taxon>
    </lineage>
</organism>
<protein>
    <recommendedName>
        <fullName evidence="13">RNA helicase</fullName>
    </recommendedName>
</protein>
<feature type="domain" description="Helicase MOV-10 Ig-like" evidence="9">
    <location>
        <begin position="52"/>
        <end position="175"/>
    </location>
</feature>
<evidence type="ECO:0000256" key="1">
    <source>
        <dbReference type="ARBA" id="ARBA00004496"/>
    </source>
</evidence>
<dbReference type="Gene3D" id="3.40.50.300">
    <property type="entry name" value="P-loop containing nucleotide triphosphate hydrolases"/>
    <property type="match status" value="1"/>
</dbReference>
<accession>A0AAQ4D8Z5</accession>
<dbReference type="GO" id="GO:0005737">
    <property type="term" value="C:cytoplasm"/>
    <property type="evidence" value="ECO:0007669"/>
    <property type="project" value="UniProtKB-SubCell"/>
</dbReference>
<dbReference type="GO" id="GO:0005524">
    <property type="term" value="F:ATP binding"/>
    <property type="evidence" value="ECO:0007669"/>
    <property type="project" value="UniProtKB-KW"/>
</dbReference>
<evidence type="ECO:0000313" key="11">
    <source>
        <dbReference type="EMBL" id="KAK8758935.1"/>
    </source>
</evidence>
<reference evidence="11 12" key="1">
    <citation type="journal article" date="2023" name="Arcadia Sci">
        <title>De novo assembly of a long-read Amblyomma americanum tick genome.</title>
        <authorList>
            <person name="Chou S."/>
            <person name="Poskanzer K.E."/>
            <person name="Rollins M."/>
            <person name="Thuy-Boun P.S."/>
        </authorList>
    </citation>
    <scope>NUCLEOTIDE SEQUENCE [LARGE SCALE GENOMIC DNA]</scope>
    <source>
        <strain evidence="11">F_SG_1</strain>
        <tissue evidence="11">Salivary glands</tissue>
    </source>
</reference>
<keyword evidence="6" id="KW-0347">Helicase</keyword>
<keyword evidence="4" id="KW-0547">Nucleotide-binding</keyword>
<dbReference type="InterPro" id="IPR041677">
    <property type="entry name" value="DNA2/NAM7_AAA_11"/>
</dbReference>
<dbReference type="GO" id="GO:0016787">
    <property type="term" value="F:hydrolase activity"/>
    <property type="evidence" value="ECO:0007669"/>
    <property type="project" value="UniProtKB-KW"/>
</dbReference>
<comment type="caution">
    <text evidence="11">The sequence shown here is derived from an EMBL/GenBank/DDBJ whole genome shotgun (WGS) entry which is preliminary data.</text>
</comment>
<sequence length="649" mass="73261">MDCSVVSRKVDFSCQMCGHWSALEDAHAHFKSQEHQEEHIKLCLWLNEGPLLRNKCHVSVHCLTTSQVHFSVSIRVKLLKHVEHKMRVQLSSDAENGVDLLHCFLLEPSNVMHLEDYGSSYDMEKHVHLSPGSVHDVGISCKAKREGVERTCLVFKFREDTPEKRSFVIVRFVEVACYEDASGSNIPKIQDPCEYSQPLCRRLPDAECIIPAGHAEREHQNDPSFGNVPAIFEKICLHGLKPWKNITPYEKESLHETEKLLTTPLSEKNYRQYYTALLNLEKAQLVTDVRSYDMIDVPIFKSKESKLYILEVPGAKEGRPSVIKRSRLFFRVMSSNAAPVTEYEAIVRKIKGSSVTVKLSEKFDEIYEEGSRFSVRFAPNLVPLKRMRFAVNICREQQLRSFIFPSCAPPSKPAVSASNLTFFNKNVQGNPEQSKAVHDMLRGEHRPFPYLLFGPPGTGKTSTIVEALKQICTVVPSSRILVVAPSNSASDFLAEQLLDHLNPSQMFRLYSSAMHPDKISKKLHKYSNYTEHEEEEQEDLPSLSSFKVIVTTLVTSAKLMKARLGVNRFTHIIVDEAGQALEPECIIPLVGLMSPWNPGCTGTGGHVILAGDPMQLGPVVSNQLSSSHGLGRNSRCLWWQKHRLPCYQV</sequence>
<evidence type="ECO:0000259" key="10">
    <source>
        <dbReference type="Pfam" id="PF21634"/>
    </source>
</evidence>
<dbReference type="GO" id="GO:0004386">
    <property type="term" value="F:helicase activity"/>
    <property type="evidence" value="ECO:0007669"/>
    <property type="project" value="UniProtKB-KW"/>
</dbReference>
<keyword evidence="12" id="KW-1185">Reference proteome</keyword>
<evidence type="ECO:0000259" key="8">
    <source>
        <dbReference type="Pfam" id="PF13086"/>
    </source>
</evidence>
<dbReference type="Proteomes" id="UP001321473">
    <property type="component" value="Unassembled WGS sequence"/>
</dbReference>
<evidence type="ECO:0000256" key="3">
    <source>
        <dbReference type="ARBA" id="ARBA00022490"/>
    </source>
</evidence>
<evidence type="ECO:0000256" key="4">
    <source>
        <dbReference type="ARBA" id="ARBA00022741"/>
    </source>
</evidence>
<dbReference type="Pfam" id="PF21633">
    <property type="entry name" value="MOV-10_Ig-like"/>
    <property type="match status" value="1"/>
</dbReference>
<dbReference type="PANTHER" id="PTHR45418">
    <property type="entry name" value="CANCER/TESTIS ANTIGEN 55"/>
    <property type="match status" value="1"/>
</dbReference>
<dbReference type="InterPro" id="IPR049080">
    <property type="entry name" value="MOV-10-like_beta-barrel"/>
</dbReference>
<keyword evidence="3" id="KW-0963">Cytoplasm</keyword>
<keyword evidence="5" id="KW-0378">Hydrolase</keyword>
<dbReference type="InterPro" id="IPR049077">
    <property type="entry name" value="MOV-10_Ig-like"/>
</dbReference>
<dbReference type="EMBL" id="JARKHS020033596">
    <property type="protein sequence ID" value="KAK8758935.1"/>
    <property type="molecule type" value="Genomic_DNA"/>
</dbReference>
<comment type="similarity">
    <text evidence="2">Belongs to the DNA2/NAM7 helicase family. SDE3 subfamily.</text>
</comment>
<evidence type="ECO:0000313" key="12">
    <source>
        <dbReference type="Proteomes" id="UP001321473"/>
    </source>
</evidence>
<dbReference type="PANTHER" id="PTHR45418:SF1">
    <property type="entry name" value="CANCER_TESTIS ANTIGEN 55"/>
    <property type="match status" value="1"/>
</dbReference>
<dbReference type="AlphaFoldDB" id="A0AAQ4D8Z5"/>
<dbReference type="InterPro" id="IPR027417">
    <property type="entry name" value="P-loop_NTPase"/>
</dbReference>
<evidence type="ECO:0000256" key="7">
    <source>
        <dbReference type="ARBA" id="ARBA00022840"/>
    </source>
</evidence>
<proteinExistence type="inferred from homology"/>
<evidence type="ECO:0000259" key="9">
    <source>
        <dbReference type="Pfam" id="PF21633"/>
    </source>
</evidence>
<dbReference type="Pfam" id="PF13086">
    <property type="entry name" value="AAA_11"/>
    <property type="match status" value="1"/>
</dbReference>
<dbReference type="SUPFAM" id="SSF52540">
    <property type="entry name" value="P-loop containing nucleoside triphosphate hydrolases"/>
    <property type="match status" value="1"/>
</dbReference>
<evidence type="ECO:0000256" key="2">
    <source>
        <dbReference type="ARBA" id="ARBA00005601"/>
    </source>
</evidence>
<dbReference type="Pfam" id="PF21634">
    <property type="entry name" value="MOV-10_beta-barrel"/>
    <property type="match status" value="1"/>
</dbReference>
<gene>
    <name evidence="11" type="ORF">V5799_003432</name>
</gene>
<feature type="domain" description="Helicase MOV-10-like beta-barrel" evidence="10">
    <location>
        <begin position="292"/>
        <end position="377"/>
    </location>
</feature>